<dbReference type="RefSeq" id="WP_110269342.1">
    <property type="nucleotide sequence ID" value="NZ_CP029289.2"/>
</dbReference>
<name>A0A2U9IBS3_9CREN</name>
<organism evidence="1 2">
    <name type="scientific">Acidianus brierleyi</name>
    <dbReference type="NCBI Taxonomy" id="41673"/>
    <lineage>
        <taxon>Archaea</taxon>
        <taxon>Thermoproteota</taxon>
        <taxon>Thermoprotei</taxon>
        <taxon>Sulfolobales</taxon>
        <taxon>Sulfolobaceae</taxon>
        <taxon>Acidianus</taxon>
    </lineage>
</organism>
<dbReference type="Proteomes" id="UP000248044">
    <property type="component" value="Chromosome"/>
</dbReference>
<accession>A0A2U9IBS3</accession>
<dbReference type="KEGG" id="abri:DFR85_01370"/>
<sequence>MARVNIAADAELIKELEKEVKSRGYTIFAVTNIALKAILELLKSGEDSTTLQNLVEMYKITKDLDIIPIPSWYIENLVKLAYEKDSKSFQDICDGTGEQLSSYLKSRASSFEDLLNLYSEIRGVLPIKDINVKKGSGDSIDIRLTGTGFNIESTLCAGRVFKKILEAYSFEVIEMTTSPGGIIFVKAKYSRPT</sequence>
<dbReference type="AlphaFoldDB" id="A0A2U9IBS3"/>
<proteinExistence type="predicted"/>
<dbReference type="OrthoDB" id="33105at2157"/>
<reference evidence="1 2" key="1">
    <citation type="submission" date="2018-05" db="EMBL/GenBank/DDBJ databases">
        <title>Complete Genome Sequences of Extremely Thermoacidophilic, Metal-Mobilizing Type-Strain Members of the Archaeal Family Sulfolobaceae: Acidianus brierleyi DSM-1651T, Acidianus sulfidivorans DSM-18786T, Metallosphaera hakonensis DSM-7519T, and Metallosphaera prunae DSM-10039T.</title>
        <authorList>
            <person name="Counts J.A."/>
            <person name="Kelly R.M."/>
        </authorList>
    </citation>
    <scope>NUCLEOTIDE SEQUENCE [LARGE SCALE GENOMIC DNA]</scope>
    <source>
        <strain evidence="1 2">DSM 1651</strain>
    </source>
</reference>
<protein>
    <submittedName>
        <fullName evidence="1">Uncharacterized protein</fullName>
    </submittedName>
</protein>
<dbReference type="GeneID" id="36830764"/>
<evidence type="ECO:0000313" key="2">
    <source>
        <dbReference type="Proteomes" id="UP000248044"/>
    </source>
</evidence>
<dbReference type="EMBL" id="CP029289">
    <property type="protein sequence ID" value="AWR93458.1"/>
    <property type="molecule type" value="Genomic_DNA"/>
</dbReference>
<keyword evidence="2" id="KW-1185">Reference proteome</keyword>
<evidence type="ECO:0000313" key="1">
    <source>
        <dbReference type="EMBL" id="AWR93458.1"/>
    </source>
</evidence>
<gene>
    <name evidence="1" type="ORF">DFR85_01370</name>
</gene>